<reference evidence="2 3" key="1">
    <citation type="journal article" date="2018" name="PLoS Genet.">
        <title>Population sequencing reveals clonal diversity and ancestral inbreeding in the grapevine cultivar Chardonnay.</title>
        <authorList>
            <person name="Roach M.J."/>
            <person name="Johnson D.L."/>
            <person name="Bohlmann J."/>
            <person name="van Vuuren H.J."/>
            <person name="Jones S.J."/>
            <person name="Pretorius I.S."/>
            <person name="Schmidt S.A."/>
            <person name="Borneman A.R."/>
        </authorList>
    </citation>
    <scope>NUCLEOTIDE SEQUENCE [LARGE SCALE GENOMIC DNA]</scope>
    <source>
        <strain evidence="3">cv. Chardonnay</strain>
        <tissue evidence="2">Leaf</tissue>
    </source>
</reference>
<dbReference type="PANTHER" id="PTHR46890">
    <property type="entry name" value="NON-LTR RETROLELEMENT REVERSE TRANSCRIPTASE-LIKE PROTEIN-RELATED"/>
    <property type="match status" value="1"/>
</dbReference>
<gene>
    <name evidence="2" type="primary">VvCHDp000001_900</name>
    <name evidence="2" type="ORF">CK203_008133</name>
</gene>
<proteinExistence type="predicted"/>
<sequence length="688" mass="78999">MEIPFSKEEVFAALSDLGKDKALGLDGFTMAFWSFCWDVVKVELMGFFRDFHERGRFVKSLNATFLVLVPKKGGAEDLKDFRPISLVGSLYKLLAKVLPNRIKKVMGKVISEFQNAFVEGRQILDAVLIANEAVDSKLKSNQGGVLCKLVIEKAYDHVSWKFLLVIEKAYDHFFPKFEGIETRGPLSPYLFVIAMEVFSCLLRRAINGVFLSGWRVRGRNGEGVLISHLLFADDTLVFCVESQDQMTFLSWLLMWFKACSGLRINLEKSELVPVGRVHDIEDLALELGCRVGGLLSCYLGLPLGASFKSTAVWDVVEERWNLVCLEKKKGGLGVRNLALMNRALLSKWNWRYANEREAFWKQVISQKYGVEKGDWCTRAVSERYGVGLWKAIRNEWLFLKSRLAYQVGNGRRVKFWKDKWCGDKSLCESFPSLYSIFLSKDAWVSDVWNPNSDGEGWTPLFSRAFNDWEIEMVERFMLKIQAFRVQRKDEDRVVWTASKSGDFSVKLLYSILEPGDSHLFPCNSIWRVKAPPKVAFFAWEASWDKILTLEQVQRRGYSMANRCFLCLSEVETMDHLLLHCVKTRVLWNLVFSLFGMAWVLSCSVKETLLGWHGAFVGKTHKKAWQMAPLCIFWSVWKERNLLAFGNEELSLHKLKYSFALSRSFEPLGCFCILPVYFEGTVFGASSFR</sequence>
<evidence type="ECO:0000313" key="3">
    <source>
        <dbReference type="Proteomes" id="UP000288805"/>
    </source>
</evidence>
<name>A0A438KNA1_VITVI</name>
<dbReference type="AlphaFoldDB" id="A0A438KNA1"/>
<dbReference type="CDD" id="cd01650">
    <property type="entry name" value="RT_nLTR_like"/>
    <property type="match status" value="1"/>
</dbReference>
<dbReference type="Pfam" id="PF13966">
    <property type="entry name" value="zf-RVT"/>
    <property type="match status" value="1"/>
</dbReference>
<dbReference type="InterPro" id="IPR000477">
    <property type="entry name" value="RT_dom"/>
</dbReference>
<dbReference type="InterPro" id="IPR026960">
    <property type="entry name" value="RVT-Znf"/>
</dbReference>
<feature type="domain" description="Reverse transcriptase" evidence="1">
    <location>
        <begin position="50"/>
        <end position="291"/>
    </location>
</feature>
<evidence type="ECO:0000259" key="1">
    <source>
        <dbReference type="PROSITE" id="PS50878"/>
    </source>
</evidence>
<evidence type="ECO:0000313" key="2">
    <source>
        <dbReference type="EMBL" id="RVX22681.1"/>
    </source>
</evidence>
<dbReference type="PROSITE" id="PS50878">
    <property type="entry name" value="RT_POL"/>
    <property type="match status" value="1"/>
</dbReference>
<dbReference type="Proteomes" id="UP000288805">
    <property type="component" value="Unassembled WGS sequence"/>
</dbReference>
<comment type="caution">
    <text evidence="2">The sequence shown here is derived from an EMBL/GenBank/DDBJ whole genome shotgun (WGS) entry which is preliminary data.</text>
</comment>
<organism evidence="2 3">
    <name type="scientific">Vitis vinifera</name>
    <name type="common">Grape</name>
    <dbReference type="NCBI Taxonomy" id="29760"/>
    <lineage>
        <taxon>Eukaryota</taxon>
        <taxon>Viridiplantae</taxon>
        <taxon>Streptophyta</taxon>
        <taxon>Embryophyta</taxon>
        <taxon>Tracheophyta</taxon>
        <taxon>Spermatophyta</taxon>
        <taxon>Magnoliopsida</taxon>
        <taxon>eudicotyledons</taxon>
        <taxon>Gunneridae</taxon>
        <taxon>Pentapetalae</taxon>
        <taxon>rosids</taxon>
        <taxon>Vitales</taxon>
        <taxon>Vitaceae</taxon>
        <taxon>Viteae</taxon>
        <taxon>Vitis</taxon>
    </lineage>
</organism>
<dbReference type="EMBL" id="QGNW01000002">
    <property type="protein sequence ID" value="RVX22681.1"/>
    <property type="molecule type" value="Genomic_DNA"/>
</dbReference>
<dbReference type="Pfam" id="PF00078">
    <property type="entry name" value="RVT_1"/>
    <property type="match status" value="1"/>
</dbReference>
<dbReference type="InterPro" id="IPR052343">
    <property type="entry name" value="Retrotransposon-Effector_Assoc"/>
</dbReference>
<dbReference type="PANTHER" id="PTHR46890:SF50">
    <property type="entry name" value="RNA-DIRECTED DNA POLYMERASE, EUKARYOTA, REVERSE TRANSCRIPTASE ZINC-BINDING DOMAIN PROTEIN-RELATED"/>
    <property type="match status" value="1"/>
</dbReference>
<protein>
    <submittedName>
        <fullName evidence="2">Putative ribonuclease H protein</fullName>
    </submittedName>
</protein>
<accession>A0A438KNA1</accession>